<dbReference type="Proteomes" id="UP000189981">
    <property type="component" value="Unassembled WGS sequence"/>
</dbReference>
<feature type="domain" description="Amine oxidase" evidence="6">
    <location>
        <begin position="11"/>
        <end position="484"/>
    </location>
</feature>
<dbReference type="PANTHER" id="PTHR43734">
    <property type="entry name" value="PHYTOENE DESATURASE"/>
    <property type="match status" value="1"/>
</dbReference>
<dbReference type="STRING" id="572036.SAMN05661099_0698"/>
<evidence type="ECO:0000256" key="1">
    <source>
        <dbReference type="ARBA" id="ARBA00004829"/>
    </source>
</evidence>
<keyword evidence="3 5" id="KW-0125">Carotenoid biosynthesis</keyword>
<dbReference type="InterPro" id="IPR014105">
    <property type="entry name" value="Carotenoid/retinoid_OxRdtase"/>
</dbReference>
<dbReference type="PRINTS" id="PR00419">
    <property type="entry name" value="ADXRDTASE"/>
</dbReference>
<dbReference type="NCBIfam" id="TIGR02734">
    <property type="entry name" value="crtI_fam"/>
    <property type="match status" value="1"/>
</dbReference>
<dbReference type="PANTHER" id="PTHR43734:SF1">
    <property type="entry name" value="PHYTOENE DESATURASE"/>
    <property type="match status" value="1"/>
</dbReference>
<evidence type="ECO:0000256" key="2">
    <source>
        <dbReference type="ARBA" id="ARBA00006046"/>
    </source>
</evidence>
<keyword evidence="4 5" id="KW-0560">Oxidoreductase</keyword>
<reference evidence="8" key="1">
    <citation type="submission" date="2017-02" db="EMBL/GenBank/DDBJ databases">
        <authorList>
            <person name="Varghese N."/>
            <person name="Submissions S."/>
        </authorList>
    </citation>
    <scope>NUCLEOTIDE SEQUENCE [LARGE SCALE GENOMIC DNA]</scope>
    <source>
        <strain evidence="8">DSM 22385</strain>
    </source>
</reference>
<evidence type="ECO:0000256" key="3">
    <source>
        <dbReference type="ARBA" id="ARBA00022746"/>
    </source>
</evidence>
<dbReference type="InterPro" id="IPR036188">
    <property type="entry name" value="FAD/NAD-bd_sf"/>
</dbReference>
<dbReference type="Pfam" id="PF01593">
    <property type="entry name" value="Amino_oxidase"/>
    <property type="match status" value="1"/>
</dbReference>
<organism evidence="7 8">
    <name type="scientific">Daejeonella lutea</name>
    <dbReference type="NCBI Taxonomy" id="572036"/>
    <lineage>
        <taxon>Bacteria</taxon>
        <taxon>Pseudomonadati</taxon>
        <taxon>Bacteroidota</taxon>
        <taxon>Sphingobacteriia</taxon>
        <taxon>Sphingobacteriales</taxon>
        <taxon>Sphingobacteriaceae</taxon>
        <taxon>Daejeonella</taxon>
    </lineage>
</organism>
<dbReference type="OrthoDB" id="9774675at2"/>
<dbReference type="EMBL" id="FUYR01000001">
    <property type="protein sequence ID" value="SKB34057.1"/>
    <property type="molecule type" value="Genomic_DNA"/>
</dbReference>
<name>A0A1T5AH26_9SPHI</name>
<evidence type="ECO:0000256" key="4">
    <source>
        <dbReference type="ARBA" id="ARBA00023002"/>
    </source>
</evidence>
<dbReference type="GO" id="GO:0016491">
    <property type="term" value="F:oxidoreductase activity"/>
    <property type="evidence" value="ECO:0007669"/>
    <property type="project" value="UniProtKB-KW"/>
</dbReference>
<sequence length="498" mass="56264">MSKIAVIGSGFSGLSAACYLASAGHDVHVFEKNETAGGRARQFRSPEGYVFDMGPSWYWMPDVFERFFADFRVKVSEVYDLKLLSPSFDIVFPENETIAVPDDYLKLRALFESIEKGSAAQLDRFMEEAKFKYDTGMGKLVYKPGISLMEFADFDLMKGAMRLQVFSSFSSHVRRYFTNPKLIAIMEFPVLFLGAMPQDTPALYSLMNYAGLKLGTWYPNGGFASVIEAIKGLAEKLGAKFHFNSPVEAINIEINQVTSVSVSGSHLQFDAVVASADYHHVESKLIPSSERNYSDKYWEKKTFAPSCLIYYLGIRKKISKIHHHTLFFEEDLLEHSKEIYKKPQWPVKPLFYVCCPSKSDDSVAPEGHENLFLLMPIAPGLADSEELRDKYFKIMVQRLEEQTGEEVHEFIDYKRSYCVSNFIEDYNSYKGNAYGLANTLMQTAVLKPGIRNKKISNLFYAGQLTVPGPGVPPALISGKIVAETLQKHLNKKLHEDSI</sequence>
<gene>
    <name evidence="7" type="ORF">SAMN05661099_0698</name>
</gene>
<dbReference type="InterPro" id="IPR002937">
    <property type="entry name" value="Amino_oxidase"/>
</dbReference>
<dbReference type="RefSeq" id="WP_079701256.1">
    <property type="nucleotide sequence ID" value="NZ_FUYR01000001.1"/>
</dbReference>
<evidence type="ECO:0000313" key="8">
    <source>
        <dbReference type="Proteomes" id="UP000189981"/>
    </source>
</evidence>
<evidence type="ECO:0000259" key="6">
    <source>
        <dbReference type="Pfam" id="PF01593"/>
    </source>
</evidence>
<keyword evidence="8" id="KW-1185">Reference proteome</keyword>
<evidence type="ECO:0000256" key="5">
    <source>
        <dbReference type="RuleBase" id="RU362075"/>
    </source>
</evidence>
<comment type="pathway">
    <text evidence="1 5">Carotenoid biosynthesis.</text>
</comment>
<dbReference type="SUPFAM" id="SSF51905">
    <property type="entry name" value="FAD/NAD(P)-binding domain"/>
    <property type="match status" value="1"/>
</dbReference>
<protein>
    <submittedName>
        <fullName evidence="7">Phytoene desaturase</fullName>
    </submittedName>
</protein>
<dbReference type="Gene3D" id="3.50.50.60">
    <property type="entry name" value="FAD/NAD(P)-binding domain"/>
    <property type="match status" value="2"/>
</dbReference>
<proteinExistence type="inferred from homology"/>
<dbReference type="GO" id="GO:0016117">
    <property type="term" value="P:carotenoid biosynthetic process"/>
    <property type="evidence" value="ECO:0007669"/>
    <property type="project" value="UniProtKB-KW"/>
</dbReference>
<dbReference type="PROSITE" id="PS51257">
    <property type="entry name" value="PROKAR_LIPOPROTEIN"/>
    <property type="match status" value="1"/>
</dbReference>
<evidence type="ECO:0000313" key="7">
    <source>
        <dbReference type="EMBL" id="SKB34057.1"/>
    </source>
</evidence>
<dbReference type="AlphaFoldDB" id="A0A1T5AH26"/>
<comment type="similarity">
    <text evidence="2 5">Belongs to the carotenoid/retinoid oxidoreductase family.</text>
</comment>
<accession>A0A1T5AH26</accession>